<dbReference type="GO" id="GO:0071978">
    <property type="term" value="P:bacterial-type flagellum-dependent swarming motility"/>
    <property type="evidence" value="ECO:0007669"/>
    <property type="project" value="TreeGrafter"/>
</dbReference>
<evidence type="ECO:0000259" key="5">
    <source>
        <dbReference type="Pfam" id="PF22692"/>
    </source>
</evidence>
<keyword evidence="6" id="KW-0966">Cell projection</keyword>
<keyword evidence="6" id="KW-0282">Flagellum</keyword>
<evidence type="ECO:0000256" key="2">
    <source>
        <dbReference type="RuleBase" id="RU362116"/>
    </source>
</evidence>
<evidence type="ECO:0000313" key="6">
    <source>
        <dbReference type="EMBL" id="RGS41351.1"/>
    </source>
</evidence>
<feature type="domain" description="Flagellar hook protein FlgE/F/G-like D1" evidence="5">
    <location>
        <begin position="95"/>
        <end position="171"/>
    </location>
</feature>
<dbReference type="AlphaFoldDB" id="A0A395VA96"/>
<evidence type="ECO:0000313" key="7">
    <source>
        <dbReference type="Proteomes" id="UP000266172"/>
    </source>
</evidence>
<dbReference type="EMBL" id="QRVL01000003">
    <property type="protein sequence ID" value="RGS41351.1"/>
    <property type="molecule type" value="Genomic_DNA"/>
</dbReference>
<reference evidence="6 7" key="1">
    <citation type="submission" date="2018-08" db="EMBL/GenBank/DDBJ databases">
        <title>A genome reference for cultivated species of the human gut microbiota.</title>
        <authorList>
            <person name="Zou Y."/>
            <person name="Xue W."/>
            <person name="Luo G."/>
        </authorList>
    </citation>
    <scope>NUCLEOTIDE SEQUENCE [LARGE SCALE GENOMIC DNA]</scope>
    <source>
        <strain evidence="6 7">AF22-12AC</strain>
    </source>
</reference>
<dbReference type="InterPro" id="IPR053967">
    <property type="entry name" value="LlgE_F_G-like_D1"/>
</dbReference>
<evidence type="ECO:0000259" key="4">
    <source>
        <dbReference type="Pfam" id="PF06429"/>
    </source>
</evidence>
<accession>A0A395VA96</accession>
<dbReference type="InterPro" id="IPR020013">
    <property type="entry name" value="Flagellar_FlgE/F/G"/>
</dbReference>
<keyword evidence="2" id="KW-0975">Bacterial flagellum</keyword>
<proteinExistence type="inferred from homology"/>
<dbReference type="PANTHER" id="PTHR30435">
    <property type="entry name" value="FLAGELLAR PROTEIN"/>
    <property type="match status" value="1"/>
</dbReference>
<dbReference type="SUPFAM" id="SSF117143">
    <property type="entry name" value="Flagellar hook protein flgE"/>
    <property type="match status" value="1"/>
</dbReference>
<dbReference type="InterPro" id="IPR037925">
    <property type="entry name" value="FlgE/F/G-like"/>
</dbReference>
<dbReference type="GO" id="GO:0009425">
    <property type="term" value="C:bacterial-type flagellum basal body"/>
    <property type="evidence" value="ECO:0007669"/>
    <property type="project" value="UniProtKB-SubCell"/>
</dbReference>
<dbReference type="Pfam" id="PF00460">
    <property type="entry name" value="Flg_bb_rod"/>
    <property type="match status" value="1"/>
</dbReference>
<dbReference type="Proteomes" id="UP000266172">
    <property type="component" value="Unassembled WGS sequence"/>
</dbReference>
<name>A0A395VA96_9FIRM</name>
<protein>
    <submittedName>
        <fullName evidence="6">Flagellar hook-basal body protein</fullName>
    </submittedName>
</protein>
<dbReference type="InterPro" id="IPR010930">
    <property type="entry name" value="Flg_bb/hook_C_dom"/>
</dbReference>
<dbReference type="NCBIfam" id="TIGR03506">
    <property type="entry name" value="FlgEFG_subfam"/>
    <property type="match status" value="2"/>
</dbReference>
<comment type="caution">
    <text evidence="6">The sequence shown here is derived from an EMBL/GenBank/DDBJ whole genome shotgun (WGS) entry which is preliminary data.</text>
</comment>
<dbReference type="PANTHER" id="PTHR30435:SF19">
    <property type="entry name" value="FLAGELLAR BASAL-BODY ROD PROTEIN FLGG"/>
    <property type="match status" value="1"/>
</dbReference>
<dbReference type="Pfam" id="PF06429">
    <property type="entry name" value="Flg_bbr_C"/>
    <property type="match status" value="1"/>
</dbReference>
<dbReference type="InterPro" id="IPR001444">
    <property type="entry name" value="Flag_bb_rod_N"/>
</dbReference>
<dbReference type="InterPro" id="IPR019776">
    <property type="entry name" value="Flagellar_basal_body_rod_CS"/>
</dbReference>
<feature type="domain" description="Flagellar basal body rod protein N-terminal" evidence="3">
    <location>
        <begin position="5"/>
        <end position="35"/>
    </location>
</feature>
<feature type="domain" description="Flagellar basal-body/hook protein C-terminal" evidence="4">
    <location>
        <begin position="216"/>
        <end position="259"/>
    </location>
</feature>
<comment type="subcellular location">
    <subcellularLocation>
        <location evidence="2">Bacterial flagellum basal body</location>
    </subcellularLocation>
</comment>
<comment type="similarity">
    <text evidence="1 2">Belongs to the flagella basal body rod proteins family.</text>
</comment>
<keyword evidence="6" id="KW-0969">Cilium</keyword>
<dbReference type="RefSeq" id="WP_118097092.1">
    <property type="nucleotide sequence ID" value="NZ_QRVL01000003.1"/>
</dbReference>
<gene>
    <name evidence="6" type="ORF">DWX93_06805</name>
</gene>
<organism evidence="6 7">
    <name type="scientific">Roseburia hominis</name>
    <dbReference type="NCBI Taxonomy" id="301301"/>
    <lineage>
        <taxon>Bacteria</taxon>
        <taxon>Bacillati</taxon>
        <taxon>Bacillota</taxon>
        <taxon>Clostridia</taxon>
        <taxon>Lachnospirales</taxon>
        <taxon>Lachnospiraceae</taxon>
        <taxon>Roseburia</taxon>
    </lineage>
</organism>
<dbReference type="Pfam" id="PF22692">
    <property type="entry name" value="LlgE_F_G_D1"/>
    <property type="match status" value="1"/>
</dbReference>
<sequence>MVKGLYTAYTGMINEQKRLDVLSNNLANADTNGYKKEGTTSQTFADELAIKIKDTSSYGLAQKLGTVSMGVHIGETYTDYSTGSFKVTDNSTDFAIKGDGFFAIAYTDKQGNSSVKYTRDGAFTVNTQGYLVTKDGDYVLNANDARNGNVNGRIQVDPTQKITVDELGNIYQNDQQVGTIGIVDFADYDYLAKYGENMYDLVNGGTVTAADGRIVQGTLESSNVNVVSEMVNMITISRAYQAGQKVINTIDETLDKAVNQVGNV</sequence>
<evidence type="ECO:0000259" key="3">
    <source>
        <dbReference type="Pfam" id="PF00460"/>
    </source>
</evidence>
<dbReference type="PROSITE" id="PS00588">
    <property type="entry name" value="FLAGELLA_BB_ROD"/>
    <property type="match status" value="1"/>
</dbReference>
<evidence type="ECO:0000256" key="1">
    <source>
        <dbReference type="ARBA" id="ARBA00009677"/>
    </source>
</evidence>